<evidence type="ECO:0000313" key="10">
    <source>
        <dbReference type="EMBL" id="CAF5210419.1"/>
    </source>
</evidence>
<dbReference type="InterPro" id="IPR000537">
    <property type="entry name" value="UbiA_prenyltransferase"/>
</dbReference>
<sequence>FKYIALGDIIILLTFGPITVVFSYMAQAGHYSIYPILYALPLTLNTEAILHSNNTRDMKHDLSVGILTLSILLGKRYSYYLYCLLMYSPYIIILYIMINISWYFFLPLLTIFYAYRLCEEFKNDQLIKLPNRTALLNFLLGFLYI</sequence>
<feature type="non-terminal residue" evidence="9">
    <location>
        <position position="145"/>
    </location>
</feature>
<evidence type="ECO:0000256" key="1">
    <source>
        <dbReference type="ARBA" id="ARBA00004141"/>
    </source>
</evidence>
<proteinExistence type="inferred from homology"/>
<evidence type="ECO:0000256" key="2">
    <source>
        <dbReference type="ARBA" id="ARBA00005985"/>
    </source>
</evidence>
<feature type="transmembrane region" description="Helical" evidence="8">
    <location>
        <begin position="92"/>
        <end position="115"/>
    </location>
</feature>
<dbReference type="GO" id="GO:0042371">
    <property type="term" value="P:vitamin K biosynthetic process"/>
    <property type="evidence" value="ECO:0007669"/>
    <property type="project" value="TreeGrafter"/>
</dbReference>
<keyword evidence="5 8" id="KW-0812">Transmembrane</keyword>
<dbReference type="Proteomes" id="UP000681720">
    <property type="component" value="Unassembled WGS sequence"/>
</dbReference>
<comment type="similarity">
    <text evidence="2">Belongs to the UbiA prenyltransferase family.</text>
</comment>
<evidence type="ECO:0000313" key="9">
    <source>
        <dbReference type="EMBL" id="CAF5137834.1"/>
    </source>
</evidence>
<evidence type="ECO:0000256" key="4">
    <source>
        <dbReference type="ARBA" id="ARBA00022679"/>
    </source>
</evidence>
<evidence type="ECO:0000313" key="12">
    <source>
        <dbReference type="Proteomes" id="UP000681967"/>
    </source>
</evidence>
<evidence type="ECO:0000256" key="5">
    <source>
        <dbReference type="ARBA" id="ARBA00022692"/>
    </source>
</evidence>
<feature type="non-terminal residue" evidence="9">
    <location>
        <position position="1"/>
    </location>
</feature>
<evidence type="ECO:0000256" key="3">
    <source>
        <dbReference type="ARBA" id="ARBA00022602"/>
    </source>
</evidence>
<keyword evidence="4" id="KW-0808">Transferase</keyword>
<evidence type="ECO:0000256" key="7">
    <source>
        <dbReference type="ARBA" id="ARBA00023136"/>
    </source>
</evidence>
<dbReference type="AlphaFoldDB" id="A0A8S3FSV0"/>
<dbReference type="PANTHER" id="PTHR13929:SF0">
    <property type="entry name" value="UBIA PRENYLTRANSFERASE DOMAIN-CONTAINING PROTEIN 1"/>
    <property type="match status" value="1"/>
</dbReference>
<dbReference type="GO" id="GO:0005783">
    <property type="term" value="C:endoplasmic reticulum"/>
    <property type="evidence" value="ECO:0007669"/>
    <property type="project" value="TreeGrafter"/>
</dbReference>
<dbReference type="GO" id="GO:0004659">
    <property type="term" value="F:prenyltransferase activity"/>
    <property type="evidence" value="ECO:0007669"/>
    <property type="project" value="UniProtKB-KW"/>
</dbReference>
<dbReference type="EMBL" id="CAJOBI010339159">
    <property type="protein sequence ID" value="CAF5210419.1"/>
    <property type="molecule type" value="Genomic_DNA"/>
</dbReference>
<evidence type="ECO:0008006" key="13">
    <source>
        <dbReference type="Google" id="ProtNLM"/>
    </source>
</evidence>
<dbReference type="InterPro" id="IPR026046">
    <property type="entry name" value="UBIAD1"/>
</dbReference>
<protein>
    <recommendedName>
        <fullName evidence="13">UbiA prenyltransferase domain-containing protein 1</fullName>
    </recommendedName>
</protein>
<keyword evidence="3" id="KW-0637">Prenyltransferase</keyword>
<dbReference type="EMBL" id="CAJOBJ010353494">
    <property type="protein sequence ID" value="CAF5211302.1"/>
    <property type="molecule type" value="Genomic_DNA"/>
</dbReference>
<dbReference type="GO" id="GO:0000139">
    <property type="term" value="C:Golgi membrane"/>
    <property type="evidence" value="ECO:0007669"/>
    <property type="project" value="TreeGrafter"/>
</dbReference>
<accession>A0A8S3FSV0</accession>
<evidence type="ECO:0000313" key="11">
    <source>
        <dbReference type="EMBL" id="CAF5211302.1"/>
    </source>
</evidence>
<name>A0A8S3FSV0_9BILA</name>
<dbReference type="Proteomes" id="UP000681967">
    <property type="component" value="Unassembled WGS sequence"/>
</dbReference>
<keyword evidence="6 8" id="KW-1133">Transmembrane helix</keyword>
<evidence type="ECO:0000256" key="6">
    <source>
        <dbReference type="ARBA" id="ARBA00022989"/>
    </source>
</evidence>
<keyword evidence="7 8" id="KW-0472">Membrane</keyword>
<dbReference type="GO" id="GO:0009234">
    <property type="term" value="P:menaquinone biosynthetic process"/>
    <property type="evidence" value="ECO:0007669"/>
    <property type="project" value="TreeGrafter"/>
</dbReference>
<dbReference type="CDD" id="cd13962">
    <property type="entry name" value="PT_UbiA_UBIAD1"/>
    <property type="match status" value="1"/>
</dbReference>
<reference evidence="9" key="1">
    <citation type="submission" date="2021-02" db="EMBL/GenBank/DDBJ databases">
        <authorList>
            <person name="Nowell W R."/>
        </authorList>
    </citation>
    <scope>NUCLEOTIDE SEQUENCE</scope>
</reference>
<dbReference type="Pfam" id="PF01040">
    <property type="entry name" value="UbiA"/>
    <property type="match status" value="1"/>
</dbReference>
<evidence type="ECO:0000256" key="8">
    <source>
        <dbReference type="SAM" id="Phobius"/>
    </source>
</evidence>
<comment type="subcellular location">
    <subcellularLocation>
        <location evidence="1">Membrane</location>
        <topology evidence="1">Multi-pass membrane protein</topology>
    </subcellularLocation>
</comment>
<feature type="transmembrane region" description="Helical" evidence="8">
    <location>
        <begin position="5"/>
        <end position="25"/>
    </location>
</feature>
<gene>
    <name evidence="9" type="ORF">BYL167_LOCUS69631</name>
    <name evidence="11" type="ORF">GIL414_LOCUS79889</name>
    <name evidence="10" type="ORF">SMN809_LOCUS78174</name>
</gene>
<comment type="caution">
    <text evidence="9">The sequence shown here is derived from an EMBL/GenBank/DDBJ whole genome shotgun (WGS) entry which is preliminary data.</text>
</comment>
<organism evidence="9 12">
    <name type="scientific">Rotaria magnacalcarata</name>
    <dbReference type="NCBI Taxonomy" id="392030"/>
    <lineage>
        <taxon>Eukaryota</taxon>
        <taxon>Metazoa</taxon>
        <taxon>Spiralia</taxon>
        <taxon>Gnathifera</taxon>
        <taxon>Rotifera</taxon>
        <taxon>Eurotatoria</taxon>
        <taxon>Bdelloidea</taxon>
        <taxon>Philodinida</taxon>
        <taxon>Philodinidae</taxon>
        <taxon>Rotaria</taxon>
    </lineage>
</organism>
<dbReference type="PANTHER" id="PTHR13929">
    <property type="entry name" value="1,4-DIHYDROXY-2-NAPHTHOATE OCTAPRENYLTRANSFERASE"/>
    <property type="match status" value="1"/>
</dbReference>
<dbReference type="EMBL" id="CAJOBH010250819">
    <property type="protein sequence ID" value="CAF5137834.1"/>
    <property type="molecule type" value="Genomic_DNA"/>
</dbReference>
<dbReference type="Proteomes" id="UP000676336">
    <property type="component" value="Unassembled WGS sequence"/>
</dbReference>